<dbReference type="SUPFAM" id="SSF51735">
    <property type="entry name" value="NAD(P)-binding Rossmann-fold domains"/>
    <property type="match status" value="1"/>
</dbReference>
<dbReference type="Pfam" id="PF01408">
    <property type="entry name" value="GFO_IDH_MocA"/>
    <property type="match status" value="1"/>
</dbReference>
<evidence type="ECO:0000313" key="2">
    <source>
        <dbReference type="EMBL" id="KAL1632978.1"/>
    </source>
</evidence>
<dbReference type="PANTHER" id="PTHR42840">
    <property type="entry name" value="NAD(P)-BINDING ROSSMANN-FOLD SUPERFAMILY PROTEIN-RELATED"/>
    <property type="match status" value="1"/>
</dbReference>
<evidence type="ECO:0000259" key="1">
    <source>
        <dbReference type="Pfam" id="PF01408"/>
    </source>
</evidence>
<keyword evidence="3" id="KW-1185">Reference proteome</keyword>
<dbReference type="PANTHER" id="PTHR42840:SF7">
    <property type="entry name" value="BINDING ROSSMANN FOLD OXIDOREDUCTASE, PUTATIVE (AFU_ORTHOLOGUE AFUA_4G10190)-RELATED"/>
    <property type="match status" value="1"/>
</dbReference>
<accession>A0ABR3T069</accession>
<dbReference type="Gene3D" id="3.40.50.720">
    <property type="entry name" value="NAD(P)-binding Rossmann-like Domain"/>
    <property type="match status" value="1"/>
</dbReference>
<evidence type="ECO:0000313" key="3">
    <source>
        <dbReference type="Proteomes" id="UP001521116"/>
    </source>
</evidence>
<proteinExistence type="predicted"/>
<dbReference type="Gene3D" id="3.30.360.10">
    <property type="entry name" value="Dihydrodipicolinate Reductase, domain 2"/>
    <property type="match status" value="1"/>
</dbReference>
<organism evidence="2 3">
    <name type="scientific">Neofusicoccum ribis</name>
    <dbReference type="NCBI Taxonomy" id="45134"/>
    <lineage>
        <taxon>Eukaryota</taxon>
        <taxon>Fungi</taxon>
        <taxon>Dikarya</taxon>
        <taxon>Ascomycota</taxon>
        <taxon>Pezizomycotina</taxon>
        <taxon>Dothideomycetes</taxon>
        <taxon>Dothideomycetes incertae sedis</taxon>
        <taxon>Botryosphaeriales</taxon>
        <taxon>Botryosphaeriaceae</taxon>
        <taxon>Neofusicoccum</taxon>
    </lineage>
</organism>
<sequence>MPPPQVLRVGIIGCGEIAQVAHIPTLGFLSSLFTITYLCDVSRKSLDFCRSRVAGGHSVAITARAEDLCSSADVDAVVVCNSDAFHVPHALLALQNNKHVLVEKPLALTYRDIDALAAAEQASSGTVFVGYMRRYAPAFSAAIGELGGVDKIQYVRVRDIIGPNSVFVDQSGTFPRRFADFPEDASKELKDRTEALLEHAVGEDCGVEVSASSKQMMFILGALGTHDLSAMRELIGMPQKVLGAYPHYPIWSVLFQYDGFAVTYESGLNSVPVFDAHIEIYSADKIVRINYDSPYVKGLPTTMTVRERIGSDGYQERTLRTTYEDLYTKEFKEWHSCVTSGRTPKTSIEDARKDLDIFNMIMKAGFA</sequence>
<dbReference type="InterPro" id="IPR036291">
    <property type="entry name" value="NAD(P)-bd_dom_sf"/>
</dbReference>
<name>A0ABR3T069_9PEZI</name>
<dbReference type="InterPro" id="IPR000683">
    <property type="entry name" value="Gfo/Idh/MocA-like_OxRdtase_N"/>
</dbReference>
<comment type="caution">
    <text evidence="2">The sequence shown here is derived from an EMBL/GenBank/DDBJ whole genome shotgun (WGS) entry which is preliminary data.</text>
</comment>
<dbReference type="Proteomes" id="UP001521116">
    <property type="component" value="Unassembled WGS sequence"/>
</dbReference>
<protein>
    <recommendedName>
        <fullName evidence="1">Gfo/Idh/MocA-like oxidoreductase N-terminal domain-containing protein</fullName>
    </recommendedName>
</protein>
<feature type="domain" description="Gfo/Idh/MocA-like oxidoreductase N-terminal" evidence="1">
    <location>
        <begin position="7"/>
        <end position="131"/>
    </location>
</feature>
<reference evidence="2 3" key="1">
    <citation type="submission" date="2024-02" db="EMBL/GenBank/DDBJ databases">
        <title>De novo assembly and annotation of 12 fungi associated with fruit tree decline syndrome in Ontario, Canada.</title>
        <authorList>
            <person name="Sulman M."/>
            <person name="Ellouze W."/>
            <person name="Ilyukhin E."/>
        </authorList>
    </citation>
    <scope>NUCLEOTIDE SEQUENCE [LARGE SCALE GENOMIC DNA]</scope>
    <source>
        <strain evidence="2 3">M1-105</strain>
    </source>
</reference>
<dbReference type="EMBL" id="JAJVDC020000025">
    <property type="protein sequence ID" value="KAL1632978.1"/>
    <property type="molecule type" value="Genomic_DNA"/>
</dbReference>
<gene>
    <name evidence="2" type="ORF">SLS56_003265</name>
</gene>